<name>A0A9D2SXC4_9FIRM</name>
<dbReference type="PANTHER" id="PTHR47618:SF1">
    <property type="entry name" value="BIFUNCTIONAL OLIGORIBONUCLEASE AND PAP PHOSPHATASE NRNA"/>
    <property type="match status" value="1"/>
</dbReference>
<protein>
    <submittedName>
        <fullName evidence="3">Bifunctional oligoribonuclease/PAP phosphatase NrnA</fullName>
    </submittedName>
</protein>
<evidence type="ECO:0000313" key="4">
    <source>
        <dbReference type="Proteomes" id="UP000823896"/>
    </source>
</evidence>
<evidence type="ECO:0000313" key="3">
    <source>
        <dbReference type="EMBL" id="HJC37335.1"/>
    </source>
</evidence>
<comment type="caution">
    <text evidence="3">The sequence shown here is derived from an EMBL/GenBank/DDBJ whole genome shotgun (WGS) entry which is preliminary data.</text>
</comment>
<dbReference type="SUPFAM" id="SSF64182">
    <property type="entry name" value="DHH phosphoesterases"/>
    <property type="match status" value="1"/>
</dbReference>
<feature type="domain" description="DDH" evidence="1">
    <location>
        <begin position="18"/>
        <end position="153"/>
    </location>
</feature>
<organism evidence="3 4">
    <name type="scientific">Candidatus Merdibacter merdavium</name>
    <dbReference type="NCBI Taxonomy" id="2838692"/>
    <lineage>
        <taxon>Bacteria</taxon>
        <taxon>Bacillati</taxon>
        <taxon>Bacillota</taxon>
        <taxon>Erysipelotrichia</taxon>
        <taxon>Erysipelotrichales</taxon>
        <taxon>Erysipelotrichaceae</taxon>
        <taxon>Merdibacter</taxon>
    </lineage>
</organism>
<gene>
    <name evidence="3" type="ORF">H9702_09450</name>
</gene>
<reference evidence="3" key="2">
    <citation type="submission" date="2021-04" db="EMBL/GenBank/DDBJ databases">
        <authorList>
            <person name="Gilroy R."/>
        </authorList>
    </citation>
    <scope>NUCLEOTIDE SEQUENCE</scope>
    <source>
        <strain evidence="3">CHK187-11901</strain>
    </source>
</reference>
<dbReference type="Gene3D" id="3.10.310.30">
    <property type="match status" value="1"/>
</dbReference>
<dbReference type="PANTHER" id="PTHR47618">
    <property type="entry name" value="BIFUNCTIONAL OLIGORIBONUCLEASE AND PAP PHOSPHATASE NRNA"/>
    <property type="match status" value="1"/>
</dbReference>
<dbReference type="Pfam" id="PF01368">
    <property type="entry name" value="DHH"/>
    <property type="match status" value="1"/>
</dbReference>
<feature type="domain" description="DHHA1" evidence="2">
    <location>
        <begin position="246"/>
        <end position="315"/>
    </location>
</feature>
<dbReference type="Pfam" id="PF02272">
    <property type="entry name" value="DHHA1"/>
    <property type="match status" value="1"/>
</dbReference>
<dbReference type="Proteomes" id="UP000823896">
    <property type="component" value="Unassembled WGS sequence"/>
</dbReference>
<reference evidence="3" key="1">
    <citation type="journal article" date="2021" name="PeerJ">
        <title>Extensive microbial diversity within the chicken gut microbiome revealed by metagenomics and culture.</title>
        <authorList>
            <person name="Gilroy R."/>
            <person name="Ravi A."/>
            <person name="Getino M."/>
            <person name="Pursley I."/>
            <person name="Horton D.L."/>
            <person name="Alikhan N.F."/>
            <person name="Baker D."/>
            <person name="Gharbi K."/>
            <person name="Hall N."/>
            <person name="Watson M."/>
            <person name="Adriaenssens E.M."/>
            <person name="Foster-Nyarko E."/>
            <person name="Jarju S."/>
            <person name="Secka A."/>
            <person name="Antonio M."/>
            <person name="Oren A."/>
            <person name="Chaudhuri R.R."/>
            <person name="La Ragione R."/>
            <person name="Hildebrand F."/>
            <person name="Pallen M.J."/>
        </authorList>
    </citation>
    <scope>NUCLEOTIDE SEQUENCE</scope>
    <source>
        <strain evidence="3">CHK187-11901</strain>
    </source>
</reference>
<accession>A0A9D2SXC4</accession>
<dbReference type="EMBL" id="DWWM01000057">
    <property type="protein sequence ID" value="HJC37335.1"/>
    <property type="molecule type" value="Genomic_DNA"/>
</dbReference>
<dbReference type="InterPro" id="IPR051319">
    <property type="entry name" value="Oligoribo/pAp-PDE_c-di-AMP_PDE"/>
</dbReference>
<dbReference type="InterPro" id="IPR003156">
    <property type="entry name" value="DHHA1_dom"/>
</dbReference>
<dbReference type="InterPro" id="IPR001667">
    <property type="entry name" value="DDH_dom"/>
</dbReference>
<dbReference type="Gene3D" id="3.90.1640.10">
    <property type="entry name" value="inorganic pyrophosphatase (n-terminal core)"/>
    <property type="match status" value="1"/>
</dbReference>
<evidence type="ECO:0000259" key="1">
    <source>
        <dbReference type="Pfam" id="PF01368"/>
    </source>
</evidence>
<evidence type="ECO:0000259" key="2">
    <source>
        <dbReference type="Pfam" id="PF02272"/>
    </source>
</evidence>
<dbReference type="InterPro" id="IPR038763">
    <property type="entry name" value="DHH_sf"/>
</dbReference>
<dbReference type="AlphaFoldDB" id="A0A9D2SXC4"/>
<dbReference type="GO" id="GO:0003676">
    <property type="term" value="F:nucleic acid binding"/>
    <property type="evidence" value="ECO:0007669"/>
    <property type="project" value="InterPro"/>
</dbReference>
<proteinExistence type="predicted"/>
<sequence>MRADAKWLFETLEAYDTIAIYRHVYADGDALGAQFGLKALIEERWPHKRVFALGKRSGSCAAFYPQPDEIDEKSASRSLAIILDTSNAARVDDEHWRLAAHSIRIDHHIQVESFCDEELIDPSAAATCELLGALCEAHGEQLSSVCAQRLYGGLISDTINFTISSVSARTLRVASYLFGFGVDVVKLNMQQFGTNLRDFRYESHLREAMQRQGRFVWIIASRADYAAYGLSFSEAKEKVFVMSGIREIALWALFTQMNEDDEKPLYSCSLRSRTIALNDIASAFGGGGHRCACGIKNLDADQVQALISALQARAEENDEI</sequence>